<name>A0ABD3HDG6_9MARC</name>
<dbReference type="PANTHER" id="PTHR31286">
    <property type="entry name" value="GLYCINE-RICH CELL WALL STRUCTURAL PROTEIN 1.8-LIKE"/>
    <property type="match status" value="1"/>
</dbReference>
<dbReference type="SUPFAM" id="SSF57756">
    <property type="entry name" value="Retrovirus zinc finger-like domains"/>
    <property type="match status" value="1"/>
</dbReference>
<feature type="compositionally biased region" description="Acidic residues" evidence="2">
    <location>
        <begin position="229"/>
        <end position="245"/>
    </location>
</feature>
<comment type="caution">
    <text evidence="4">The sequence shown here is derived from an EMBL/GenBank/DDBJ whole genome shotgun (WGS) entry which is preliminary data.</text>
</comment>
<evidence type="ECO:0000256" key="1">
    <source>
        <dbReference type="PROSITE-ProRule" id="PRU00047"/>
    </source>
</evidence>
<keyword evidence="1" id="KW-0479">Metal-binding</keyword>
<evidence type="ECO:0000313" key="4">
    <source>
        <dbReference type="EMBL" id="KAL3689567.1"/>
    </source>
</evidence>
<organism evidence="4 5">
    <name type="scientific">Riccia sorocarpa</name>
    <dbReference type="NCBI Taxonomy" id="122646"/>
    <lineage>
        <taxon>Eukaryota</taxon>
        <taxon>Viridiplantae</taxon>
        <taxon>Streptophyta</taxon>
        <taxon>Embryophyta</taxon>
        <taxon>Marchantiophyta</taxon>
        <taxon>Marchantiopsida</taxon>
        <taxon>Marchantiidae</taxon>
        <taxon>Marchantiales</taxon>
        <taxon>Ricciaceae</taxon>
        <taxon>Riccia</taxon>
    </lineage>
</organism>
<dbReference type="PROSITE" id="PS50158">
    <property type="entry name" value="ZF_CCHC"/>
    <property type="match status" value="1"/>
</dbReference>
<dbReference type="Proteomes" id="UP001633002">
    <property type="component" value="Unassembled WGS sequence"/>
</dbReference>
<evidence type="ECO:0000256" key="2">
    <source>
        <dbReference type="SAM" id="MobiDB-lite"/>
    </source>
</evidence>
<dbReference type="Gene3D" id="4.10.60.10">
    <property type="entry name" value="Zinc finger, CCHC-type"/>
    <property type="match status" value="1"/>
</dbReference>
<dbReference type="Pfam" id="PF00098">
    <property type="entry name" value="zf-CCHC"/>
    <property type="match status" value="1"/>
</dbReference>
<gene>
    <name evidence="4" type="ORF">R1sor_015876</name>
</gene>
<accession>A0ABD3HDG6</accession>
<evidence type="ECO:0000313" key="5">
    <source>
        <dbReference type="Proteomes" id="UP001633002"/>
    </source>
</evidence>
<proteinExistence type="predicted"/>
<dbReference type="InterPro" id="IPR001878">
    <property type="entry name" value="Znf_CCHC"/>
</dbReference>
<keyword evidence="5" id="KW-1185">Reference proteome</keyword>
<feature type="domain" description="CCHC-type" evidence="3">
    <location>
        <begin position="162"/>
        <end position="175"/>
    </location>
</feature>
<dbReference type="InterPro" id="IPR036875">
    <property type="entry name" value="Znf_CCHC_sf"/>
</dbReference>
<dbReference type="PANTHER" id="PTHR31286:SF180">
    <property type="entry name" value="OS10G0362600 PROTEIN"/>
    <property type="match status" value="1"/>
</dbReference>
<reference evidence="4 5" key="1">
    <citation type="submission" date="2024-09" db="EMBL/GenBank/DDBJ databases">
        <title>Chromosome-scale assembly of Riccia sorocarpa.</title>
        <authorList>
            <person name="Paukszto L."/>
        </authorList>
    </citation>
    <scope>NUCLEOTIDE SEQUENCE [LARGE SCALE GENOMIC DNA]</scope>
    <source>
        <strain evidence="4">LP-2024</strain>
        <tissue evidence="4">Aerial parts of the thallus</tissue>
    </source>
</reference>
<dbReference type="SMART" id="SM00343">
    <property type="entry name" value="ZnF_C2HC"/>
    <property type="match status" value="1"/>
</dbReference>
<protein>
    <recommendedName>
        <fullName evidence="3">CCHC-type domain-containing protein</fullName>
    </recommendedName>
</protein>
<keyword evidence="1" id="KW-0863">Zinc-finger</keyword>
<dbReference type="AlphaFoldDB" id="A0ABD3HDG6"/>
<sequence>MSDDGLFRTVGRGDHNAEAGGINRGHHSGLQILFPDTVNSANSRNHVFANSPLIIRNKMVFCLPWDPRFTPDDLRSRMTPVWVELRDLKTCLMDFALEMLQMVGPVLYAAKNVETGKSNIIPGCVMVDLNQELRDVVKVVIPEAPDRIMKQAIRYTKLPDACFICRERGHFARSCASTKNQEEESEAKQAFIPNARSETNNATRGRSTGSKRTQQQAQTTRQGDRGIQDEDDFTKDEEEDKEDPIEQFNTAAFGEMADSQKKPRRV</sequence>
<feature type="compositionally biased region" description="Low complexity" evidence="2">
    <location>
        <begin position="212"/>
        <end position="221"/>
    </location>
</feature>
<dbReference type="GO" id="GO:0008270">
    <property type="term" value="F:zinc ion binding"/>
    <property type="evidence" value="ECO:0007669"/>
    <property type="project" value="UniProtKB-KW"/>
</dbReference>
<dbReference type="EMBL" id="JBJQOH010000004">
    <property type="protein sequence ID" value="KAL3689567.1"/>
    <property type="molecule type" value="Genomic_DNA"/>
</dbReference>
<feature type="compositionally biased region" description="Polar residues" evidence="2">
    <location>
        <begin position="196"/>
        <end position="211"/>
    </location>
</feature>
<dbReference type="InterPro" id="IPR040256">
    <property type="entry name" value="At4g02000-like"/>
</dbReference>
<keyword evidence="1" id="KW-0862">Zinc</keyword>
<evidence type="ECO:0000259" key="3">
    <source>
        <dbReference type="PROSITE" id="PS50158"/>
    </source>
</evidence>
<feature type="region of interest" description="Disordered" evidence="2">
    <location>
        <begin position="176"/>
        <end position="266"/>
    </location>
</feature>